<sequence>MILIFPNIWRESGFLLCSNIFSLYTNNQTFTEHLSLLYFSMLLFRCDKPLKNASFQEHSLNIPQTQKKPLNLDEERLKKMNVKERNTLACHLFQSIVFYAMLCFQSCSISFENVLEFSMFPHYSLCLLNGSTTEEELEPTVNIILLYSQ</sequence>
<protein>
    <submittedName>
        <fullName evidence="1">Uncharacterized protein</fullName>
    </submittedName>
</protein>
<reference evidence="1" key="1">
    <citation type="submission" date="2017-07" db="EMBL/GenBank/DDBJ databases">
        <authorList>
            <person name="Mikheyev A."/>
            <person name="Grau M."/>
        </authorList>
    </citation>
    <scope>NUCLEOTIDE SEQUENCE</scope>
    <source>
        <tissue evidence="1">Venom_gland</tissue>
    </source>
</reference>
<organism evidence="1">
    <name type="scientific">Micrurus lemniscatus lemniscatus</name>
    <dbReference type="NCBI Taxonomy" id="129467"/>
    <lineage>
        <taxon>Eukaryota</taxon>
        <taxon>Metazoa</taxon>
        <taxon>Chordata</taxon>
        <taxon>Craniata</taxon>
        <taxon>Vertebrata</taxon>
        <taxon>Euteleostomi</taxon>
        <taxon>Lepidosauria</taxon>
        <taxon>Squamata</taxon>
        <taxon>Bifurcata</taxon>
        <taxon>Unidentata</taxon>
        <taxon>Episquamata</taxon>
        <taxon>Toxicofera</taxon>
        <taxon>Serpentes</taxon>
        <taxon>Colubroidea</taxon>
        <taxon>Elapidae</taxon>
        <taxon>Elapinae</taxon>
        <taxon>Micrurus</taxon>
    </lineage>
</organism>
<proteinExistence type="predicted"/>
<dbReference type="AlphaFoldDB" id="A0A2D4JSG1"/>
<reference evidence="1" key="2">
    <citation type="submission" date="2017-11" db="EMBL/GenBank/DDBJ databases">
        <title>Coralsnake Venomics: Analyses of Venom Gland Transcriptomes and Proteomes of Six Brazilian Taxa.</title>
        <authorList>
            <person name="Aird S.D."/>
            <person name="Jorge da Silva N."/>
            <person name="Qiu L."/>
            <person name="Villar-Briones A."/>
            <person name="Aparecida-Saddi V."/>
            <person name="Campos-Telles M.P."/>
            <person name="Grau M."/>
            <person name="Mikheyev A.S."/>
        </authorList>
    </citation>
    <scope>NUCLEOTIDE SEQUENCE</scope>
    <source>
        <tissue evidence="1">Venom_gland</tissue>
    </source>
</reference>
<dbReference type="EMBL" id="IACK01243170">
    <property type="protein sequence ID" value="LAA99442.1"/>
    <property type="molecule type" value="Transcribed_RNA"/>
</dbReference>
<name>A0A2D4JSG1_MICLE</name>
<evidence type="ECO:0000313" key="1">
    <source>
        <dbReference type="EMBL" id="LAA99442.1"/>
    </source>
</evidence>
<accession>A0A2D4JSG1</accession>